<proteinExistence type="predicted"/>
<dbReference type="AlphaFoldDB" id="A0A0E3P905"/>
<reference evidence="1 2" key="1">
    <citation type="submission" date="2014-07" db="EMBL/GenBank/DDBJ databases">
        <title>Methanogenic archaea and the global carbon cycle.</title>
        <authorList>
            <person name="Henriksen J.R."/>
            <person name="Luke J."/>
            <person name="Reinhart S."/>
            <person name="Benedict M.N."/>
            <person name="Youngblut N.D."/>
            <person name="Metcalf M.E."/>
            <person name="Whitaker R.J."/>
            <person name="Metcalf W.W."/>
        </authorList>
    </citation>
    <scope>NUCLEOTIDE SEQUENCE [LARGE SCALE GENOMIC DNA]</scope>
    <source>
        <strain evidence="1 2">T4/M</strain>
    </source>
</reference>
<dbReference type="EMBL" id="CP009506">
    <property type="protein sequence ID" value="AKB30480.1"/>
    <property type="molecule type" value="Genomic_DNA"/>
</dbReference>
<accession>A0A0E3P905</accession>
<dbReference type="KEGG" id="msw:MSSIT_3761"/>
<gene>
    <name evidence="1" type="ORF">MSSIT_3761</name>
</gene>
<organism evidence="1 2">
    <name type="scientific">Methanosarcina siciliae T4/M</name>
    <dbReference type="NCBI Taxonomy" id="1434120"/>
    <lineage>
        <taxon>Archaea</taxon>
        <taxon>Methanobacteriati</taxon>
        <taxon>Methanobacteriota</taxon>
        <taxon>Stenosarchaea group</taxon>
        <taxon>Methanomicrobia</taxon>
        <taxon>Methanosarcinales</taxon>
        <taxon>Methanosarcinaceae</taxon>
        <taxon>Methanosarcina</taxon>
    </lineage>
</organism>
<name>A0A0E3P905_9EURY</name>
<keyword evidence="2" id="KW-1185">Reference proteome</keyword>
<evidence type="ECO:0000313" key="1">
    <source>
        <dbReference type="EMBL" id="AKB30480.1"/>
    </source>
</evidence>
<sequence length="63" mass="6953">MGFDGGKTIFKDFVQKVRPQQGVPAVLRYETKPGVKAQVDWAEMGTVDVDGKINLLSALFFHA</sequence>
<dbReference type="HOGENOM" id="CLU_2875129_0_0_2"/>
<dbReference type="PANTHER" id="PTHR35004">
    <property type="entry name" value="TRANSPOSASE RV3428C-RELATED"/>
    <property type="match status" value="1"/>
</dbReference>
<protein>
    <submittedName>
        <fullName evidence="1">Mobile element protein</fullName>
    </submittedName>
</protein>
<dbReference type="PANTHER" id="PTHR35004:SF6">
    <property type="entry name" value="TRANSPOSASE"/>
    <property type="match status" value="1"/>
</dbReference>
<evidence type="ECO:0000313" key="2">
    <source>
        <dbReference type="Proteomes" id="UP000033111"/>
    </source>
</evidence>
<dbReference type="Proteomes" id="UP000033111">
    <property type="component" value="Chromosome"/>
</dbReference>